<dbReference type="AlphaFoldDB" id="A0A6J6FVX8"/>
<dbReference type="SFLD" id="SFLDS00003">
    <property type="entry name" value="Haloacid_Dehalogenase"/>
    <property type="match status" value="1"/>
</dbReference>
<accession>A0A6J6FVX8</accession>
<evidence type="ECO:0000256" key="1">
    <source>
        <dbReference type="ARBA" id="ARBA00022801"/>
    </source>
</evidence>
<reference evidence="2" key="1">
    <citation type="submission" date="2020-05" db="EMBL/GenBank/DDBJ databases">
        <authorList>
            <person name="Chiriac C."/>
            <person name="Salcher M."/>
            <person name="Ghai R."/>
            <person name="Kavagutti S V."/>
        </authorList>
    </citation>
    <scope>NUCLEOTIDE SEQUENCE</scope>
</reference>
<evidence type="ECO:0000313" key="2">
    <source>
        <dbReference type="EMBL" id="CAB4593226.1"/>
    </source>
</evidence>
<dbReference type="InterPro" id="IPR006439">
    <property type="entry name" value="HAD-SF_hydro_IA"/>
</dbReference>
<dbReference type="InterPro" id="IPR023214">
    <property type="entry name" value="HAD_sf"/>
</dbReference>
<sequence length="220" mass="23920">MQPLAVTFDIGGVIYSDDVFKRAVFTALNKLSTGVEQAAFDQVYQEHLKSQSGSLRSKLCEHFLGSLEKRDELMKIATQNWLFTPDDLYQDSKASIAALKSAGVKIGIVANQPASVVESLKVDQIYDLIDFLGVSAIVGIEKPNPAIFELAISKLATPANQIIHIGNRIDTDVLPAKKLGMKTVWVRRGEANPDPTAADLAQADITVDNLANLTQLISKL</sequence>
<dbReference type="Pfam" id="PF00702">
    <property type="entry name" value="Hydrolase"/>
    <property type="match status" value="1"/>
</dbReference>
<dbReference type="Gene3D" id="3.40.50.1000">
    <property type="entry name" value="HAD superfamily/HAD-like"/>
    <property type="match status" value="1"/>
</dbReference>
<keyword evidence="1" id="KW-0378">Hydrolase</keyword>
<gene>
    <name evidence="2" type="ORF">UFOPK1798_00555</name>
</gene>
<dbReference type="PANTHER" id="PTHR43316:SF8">
    <property type="entry name" value="HAD FAMILY HYDROLASE"/>
    <property type="match status" value="1"/>
</dbReference>
<dbReference type="SFLD" id="SFLDG01129">
    <property type="entry name" value="C1.5:_HAD__Beta-PGM__Phosphata"/>
    <property type="match status" value="1"/>
</dbReference>
<dbReference type="PANTHER" id="PTHR43316">
    <property type="entry name" value="HYDROLASE, HALOACID DELAHOGENASE-RELATED"/>
    <property type="match status" value="1"/>
</dbReference>
<dbReference type="NCBIfam" id="TIGR01549">
    <property type="entry name" value="HAD-SF-IA-v1"/>
    <property type="match status" value="1"/>
</dbReference>
<name>A0A6J6FVX8_9ZZZZ</name>
<dbReference type="Gene3D" id="1.10.150.520">
    <property type="match status" value="1"/>
</dbReference>
<dbReference type="InterPro" id="IPR051540">
    <property type="entry name" value="S-2-haloacid_dehalogenase"/>
</dbReference>
<dbReference type="GO" id="GO:0016787">
    <property type="term" value="F:hydrolase activity"/>
    <property type="evidence" value="ECO:0007669"/>
    <property type="project" value="UniProtKB-KW"/>
</dbReference>
<protein>
    <submittedName>
        <fullName evidence="2">Unannotated protein</fullName>
    </submittedName>
</protein>
<organism evidence="2">
    <name type="scientific">freshwater metagenome</name>
    <dbReference type="NCBI Taxonomy" id="449393"/>
    <lineage>
        <taxon>unclassified sequences</taxon>
        <taxon>metagenomes</taxon>
        <taxon>ecological metagenomes</taxon>
    </lineage>
</organism>
<dbReference type="PRINTS" id="PR00413">
    <property type="entry name" value="HADHALOGNASE"/>
</dbReference>
<dbReference type="SUPFAM" id="SSF56784">
    <property type="entry name" value="HAD-like"/>
    <property type="match status" value="1"/>
</dbReference>
<proteinExistence type="predicted"/>
<dbReference type="EMBL" id="CAEZUH010000039">
    <property type="protein sequence ID" value="CAB4593226.1"/>
    <property type="molecule type" value="Genomic_DNA"/>
</dbReference>
<dbReference type="InterPro" id="IPR036412">
    <property type="entry name" value="HAD-like_sf"/>
</dbReference>